<evidence type="ECO:0000256" key="7">
    <source>
        <dbReference type="SAM" id="MobiDB-lite"/>
    </source>
</evidence>
<dbReference type="CDD" id="cd14792">
    <property type="entry name" value="GH27"/>
    <property type="match status" value="1"/>
</dbReference>
<dbReference type="EMBL" id="JAACJM010000341">
    <property type="protein sequence ID" value="KAF5329907.1"/>
    <property type="molecule type" value="Genomic_DNA"/>
</dbReference>
<feature type="compositionally biased region" description="Low complexity" evidence="7">
    <location>
        <begin position="26"/>
        <end position="44"/>
    </location>
</feature>
<dbReference type="PANTHER" id="PTHR11452:SF33">
    <property type="entry name" value="ALPHA-GALACTOSIDASE 2"/>
    <property type="match status" value="1"/>
</dbReference>
<dbReference type="InterPro" id="IPR013785">
    <property type="entry name" value="Aldolase_TIM"/>
</dbReference>
<evidence type="ECO:0000256" key="3">
    <source>
        <dbReference type="ARBA" id="ARBA00012755"/>
    </source>
</evidence>
<keyword evidence="9" id="KW-1185">Reference proteome</keyword>
<comment type="catalytic activity">
    <reaction evidence="1 6">
        <text>Hydrolysis of terminal, non-reducing alpha-D-galactose residues in alpha-D-galactosides, including galactose oligosaccharides, galactomannans and galactolipids.</text>
        <dbReference type="EC" id="3.2.1.22"/>
    </reaction>
</comment>
<dbReference type="InterPro" id="IPR017853">
    <property type="entry name" value="GH"/>
</dbReference>
<dbReference type="EC" id="3.2.1.22" evidence="3 6"/>
<proteinExistence type="inferred from homology"/>
<keyword evidence="5 6" id="KW-0326">Glycosidase</keyword>
<gene>
    <name evidence="8" type="ORF">D9758_018256</name>
</gene>
<dbReference type="Gene3D" id="3.20.20.70">
    <property type="entry name" value="Aldolase class I"/>
    <property type="match status" value="1"/>
</dbReference>
<dbReference type="PANTHER" id="PTHR11452">
    <property type="entry name" value="ALPHA-GALACTOSIDASE/ALPHA-N-ACETYLGALACTOSAMINIDASE"/>
    <property type="match status" value="1"/>
</dbReference>
<dbReference type="AlphaFoldDB" id="A0A8H5FAW1"/>
<dbReference type="Proteomes" id="UP000559256">
    <property type="component" value="Unassembled WGS sequence"/>
</dbReference>
<keyword evidence="6" id="KW-1015">Disulfide bond</keyword>
<keyword evidence="4 6" id="KW-0378">Hydrolase</keyword>
<evidence type="ECO:0000256" key="4">
    <source>
        <dbReference type="ARBA" id="ARBA00022801"/>
    </source>
</evidence>
<evidence type="ECO:0000313" key="9">
    <source>
        <dbReference type="Proteomes" id="UP000559256"/>
    </source>
</evidence>
<evidence type="ECO:0000256" key="5">
    <source>
        <dbReference type="ARBA" id="ARBA00023295"/>
    </source>
</evidence>
<sequence>MRIPRLATTSASLLASTSSFKSGQDTSPSLSTSSSTIPPLHSLTITTTPNGFSSSTRGWNSFGIQANPLTNPAFTFDEQHALEQCDNMASNEGLKANGFVYCSLDSGWSVGDHGDDNGRIIPDTTTFPGIASGGMPGHLHAEGLKFGVYVVPGAFLQDVNKTILNTNVRIGDVCSGDNGLARCNWDYEADGVQQWHDSVVEQFASWGVDFIKFDFITPGSPDNGVNLPANESLGVIAYHTAISRSSRPMRLDISWKLARDPPDYTIWESNADSFRTDQDINNAGSNSGVFTQWGTVQRAIDNYRQYIVLHTDDDEVLSIYPDMDNMFVANAQGTSGITDEERRSILSHWMMAGSNLILGSDLTNIDDFGQSLLSNTFAFTTIADFAAKNPMRPRNPGTGGQDAKQLQAWIAGPSSSGQRTALVLLANYGPDLGQGGLVLRLVVLKMFQSRLTSLAYLVLLGLRRMYGTIRIWVH</sequence>
<dbReference type="OrthoDB" id="5795902at2759"/>
<feature type="region of interest" description="Disordered" evidence="7">
    <location>
        <begin position="17"/>
        <end position="49"/>
    </location>
</feature>
<evidence type="ECO:0000256" key="6">
    <source>
        <dbReference type="RuleBase" id="RU361168"/>
    </source>
</evidence>
<protein>
    <recommendedName>
        <fullName evidence="3 6">Alpha-galactosidase</fullName>
        <ecNumber evidence="3 6">3.2.1.22</ecNumber>
    </recommendedName>
    <alternativeName>
        <fullName evidence="6">Melibiase</fullName>
    </alternativeName>
</protein>
<name>A0A8H5FAW1_9AGAR</name>
<dbReference type="Pfam" id="PF16499">
    <property type="entry name" value="Melibiase_2"/>
    <property type="match status" value="2"/>
</dbReference>
<reference evidence="8 9" key="1">
    <citation type="journal article" date="2020" name="ISME J.">
        <title>Uncovering the hidden diversity of litter-decomposition mechanisms in mushroom-forming fungi.</title>
        <authorList>
            <person name="Floudas D."/>
            <person name="Bentzer J."/>
            <person name="Ahren D."/>
            <person name="Johansson T."/>
            <person name="Persson P."/>
            <person name="Tunlid A."/>
        </authorList>
    </citation>
    <scope>NUCLEOTIDE SEQUENCE [LARGE SCALE GENOMIC DNA]</scope>
    <source>
        <strain evidence="8 9">CBS 291.85</strain>
    </source>
</reference>
<evidence type="ECO:0000313" key="8">
    <source>
        <dbReference type="EMBL" id="KAF5329907.1"/>
    </source>
</evidence>
<organism evidence="8 9">
    <name type="scientific">Tetrapyrgos nigripes</name>
    <dbReference type="NCBI Taxonomy" id="182062"/>
    <lineage>
        <taxon>Eukaryota</taxon>
        <taxon>Fungi</taxon>
        <taxon>Dikarya</taxon>
        <taxon>Basidiomycota</taxon>
        <taxon>Agaricomycotina</taxon>
        <taxon>Agaricomycetes</taxon>
        <taxon>Agaricomycetidae</taxon>
        <taxon>Agaricales</taxon>
        <taxon>Marasmiineae</taxon>
        <taxon>Marasmiaceae</taxon>
        <taxon>Tetrapyrgos</taxon>
    </lineage>
</organism>
<comment type="similarity">
    <text evidence="2 6">Belongs to the glycosyl hydrolase 27 family.</text>
</comment>
<dbReference type="GO" id="GO:0005975">
    <property type="term" value="P:carbohydrate metabolic process"/>
    <property type="evidence" value="ECO:0007669"/>
    <property type="project" value="InterPro"/>
</dbReference>
<evidence type="ECO:0000256" key="1">
    <source>
        <dbReference type="ARBA" id="ARBA00001255"/>
    </source>
</evidence>
<dbReference type="GO" id="GO:0004557">
    <property type="term" value="F:alpha-galactosidase activity"/>
    <property type="evidence" value="ECO:0007669"/>
    <property type="project" value="UniProtKB-EC"/>
</dbReference>
<accession>A0A8H5FAW1</accession>
<dbReference type="PRINTS" id="PR00740">
    <property type="entry name" value="GLHYDRLASE27"/>
</dbReference>
<dbReference type="InterPro" id="IPR002241">
    <property type="entry name" value="Glyco_hydro_27"/>
</dbReference>
<dbReference type="SUPFAM" id="SSF51445">
    <property type="entry name" value="(Trans)glycosidases"/>
    <property type="match status" value="1"/>
</dbReference>
<evidence type="ECO:0000256" key="2">
    <source>
        <dbReference type="ARBA" id="ARBA00009743"/>
    </source>
</evidence>
<comment type="caution">
    <text evidence="8">The sequence shown here is derived from an EMBL/GenBank/DDBJ whole genome shotgun (WGS) entry which is preliminary data.</text>
</comment>